<dbReference type="EMBL" id="WIGM01000456">
    <property type="protein sequence ID" value="KAF6824715.1"/>
    <property type="molecule type" value="Genomic_DNA"/>
</dbReference>
<dbReference type="Proteomes" id="UP000639643">
    <property type="component" value="Unassembled WGS sequence"/>
</dbReference>
<gene>
    <name evidence="1" type="ORF">CMUS01_10127</name>
</gene>
<evidence type="ECO:0000313" key="1">
    <source>
        <dbReference type="EMBL" id="KAF6824715.1"/>
    </source>
</evidence>
<proteinExistence type="predicted"/>
<comment type="caution">
    <text evidence="1">The sequence shown here is derived from an EMBL/GenBank/DDBJ whole genome shotgun (WGS) entry which is preliminary data.</text>
</comment>
<accession>A0A8H6K589</accession>
<dbReference type="AlphaFoldDB" id="A0A8H6K589"/>
<name>A0A8H6K589_9PEZI</name>
<evidence type="ECO:0000313" key="2">
    <source>
        <dbReference type="Proteomes" id="UP000639643"/>
    </source>
</evidence>
<keyword evidence="2" id="KW-1185">Reference proteome</keyword>
<sequence length="156" mass="16966">MASPPLGYLKVFEYLGLDPTSTPFHPLSSMAGPGRPNYAASREAIRKAWVSRIRDLGIVETTPCEGECEVARVANAKESFLTGRVGETVFEEGIIHALAGLLLEDDTRSEYVNHVLPVLRPPPPNRFGWGSGSGDLESYNLLIFSFTITAEDARGS</sequence>
<reference evidence="1" key="1">
    <citation type="journal article" date="2020" name="Phytopathology">
        <title>Genome Sequence Resources of Colletotrichum truncatum, C. plurivorum, C. musicola, and C. sojae: Four Species Pathogenic to Soybean (Glycine max).</title>
        <authorList>
            <person name="Rogerio F."/>
            <person name="Boufleur T.R."/>
            <person name="Ciampi-Guillardi M."/>
            <person name="Sukno S.A."/>
            <person name="Thon M.R."/>
            <person name="Massola Junior N.S."/>
            <person name="Baroncelli R."/>
        </authorList>
    </citation>
    <scope>NUCLEOTIDE SEQUENCE</scope>
    <source>
        <strain evidence="1">LFN0074</strain>
    </source>
</reference>
<organism evidence="1 2">
    <name type="scientific">Colletotrichum musicola</name>
    <dbReference type="NCBI Taxonomy" id="2175873"/>
    <lineage>
        <taxon>Eukaryota</taxon>
        <taxon>Fungi</taxon>
        <taxon>Dikarya</taxon>
        <taxon>Ascomycota</taxon>
        <taxon>Pezizomycotina</taxon>
        <taxon>Sordariomycetes</taxon>
        <taxon>Hypocreomycetidae</taxon>
        <taxon>Glomerellales</taxon>
        <taxon>Glomerellaceae</taxon>
        <taxon>Colletotrichum</taxon>
        <taxon>Colletotrichum orchidearum species complex</taxon>
    </lineage>
</organism>
<dbReference type="OrthoDB" id="10604729at2759"/>
<protein>
    <submittedName>
        <fullName evidence="1">Uncharacterized protein</fullName>
    </submittedName>
</protein>